<dbReference type="eggNOG" id="KOG0615">
    <property type="taxonomic scope" value="Eukaryota"/>
</dbReference>
<dbReference type="GO" id="GO:0005524">
    <property type="term" value="F:ATP binding"/>
    <property type="evidence" value="ECO:0007669"/>
    <property type="project" value="UniProtKB-KW"/>
</dbReference>
<dbReference type="GO" id="GO:0004708">
    <property type="term" value="F:MAP kinase kinase activity"/>
    <property type="evidence" value="ECO:0007669"/>
    <property type="project" value="UniProtKB-EC"/>
</dbReference>
<evidence type="ECO:0000256" key="5">
    <source>
        <dbReference type="ARBA" id="ARBA00038035"/>
    </source>
</evidence>
<evidence type="ECO:0000256" key="9">
    <source>
        <dbReference type="ARBA" id="ARBA00051693"/>
    </source>
</evidence>
<dbReference type="Proteomes" id="UP000005206">
    <property type="component" value="Chromosome 11"/>
</dbReference>
<dbReference type="PROSITE" id="PS50011">
    <property type="entry name" value="PROTEIN_KINASE_DOM"/>
    <property type="match status" value="1"/>
</dbReference>
<dbReference type="Pfam" id="PF00069">
    <property type="entry name" value="Pkinase"/>
    <property type="match status" value="1"/>
</dbReference>
<evidence type="ECO:0000256" key="8">
    <source>
        <dbReference type="ARBA" id="ARBA00049299"/>
    </source>
</evidence>
<feature type="non-terminal residue" evidence="11">
    <location>
        <position position="185"/>
    </location>
</feature>
<comment type="catalytic activity">
    <reaction evidence="7">
        <text>L-seryl-[protein] + ATP = O-phospho-L-seryl-[protein] + ADP + H(+)</text>
        <dbReference type="Rhea" id="RHEA:17989"/>
        <dbReference type="Rhea" id="RHEA-COMP:9863"/>
        <dbReference type="Rhea" id="RHEA-COMP:11604"/>
        <dbReference type="ChEBI" id="CHEBI:15378"/>
        <dbReference type="ChEBI" id="CHEBI:29999"/>
        <dbReference type="ChEBI" id="CHEBI:30616"/>
        <dbReference type="ChEBI" id="CHEBI:83421"/>
        <dbReference type="ChEBI" id="CHEBI:456216"/>
        <dbReference type="EC" id="2.7.12.2"/>
    </reaction>
</comment>
<keyword evidence="3" id="KW-0418">Kinase</keyword>
<accession>C7ZHC4</accession>
<dbReference type="OMA" id="LVMECAS"/>
<evidence type="ECO:0000256" key="1">
    <source>
        <dbReference type="ARBA" id="ARBA00022679"/>
    </source>
</evidence>
<evidence type="ECO:0000313" key="12">
    <source>
        <dbReference type="Proteomes" id="UP000005206"/>
    </source>
</evidence>
<dbReference type="EC" id="2.7.12.2" evidence="6"/>
<dbReference type="VEuPathDB" id="FungiDB:NECHADRAFT_51706"/>
<dbReference type="InterPro" id="IPR000719">
    <property type="entry name" value="Prot_kinase_dom"/>
</dbReference>
<comment type="similarity">
    <text evidence="5">Belongs to the protein kinase superfamily. STE Ser/Thr protein kinase family. MAP kinase kinase subfamily.</text>
</comment>
<dbReference type="KEGG" id="nhe:NECHADRAFT_51706"/>
<dbReference type="InParanoid" id="C7ZHC4"/>
<evidence type="ECO:0000256" key="4">
    <source>
        <dbReference type="ARBA" id="ARBA00022840"/>
    </source>
</evidence>
<evidence type="ECO:0000256" key="7">
    <source>
        <dbReference type="ARBA" id="ARBA00049014"/>
    </source>
</evidence>
<evidence type="ECO:0000259" key="10">
    <source>
        <dbReference type="PROSITE" id="PS50011"/>
    </source>
</evidence>
<evidence type="ECO:0000256" key="3">
    <source>
        <dbReference type="ARBA" id="ARBA00022777"/>
    </source>
</evidence>
<dbReference type="PANTHER" id="PTHR48013">
    <property type="entry name" value="DUAL SPECIFICITY MITOGEN-ACTIVATED PROTEIN KINASE KINASE 5-RELATED"/>
    <property type="match status" value="1"/>
</dbReference>
<proteinExistence type="inferred from homology"/>
<reference evidence="11 12" key="1">
    <citation type="journal article" date="2009" name="PLoS Genet.">
        <title>The genome of Nectria haematococca: contribution of supernumerary chromosomes to gene expansion.</title>
        <authorList>
            <person name="Coleman J.J."/>
            <person name="Rounsley S.D."/>
            <person name="Rodriguez-Carres M."/>
            <person name="Kuo A."/>
            <person name="Wasmann C.C."/>
            <person name="Grimwood J."/>
            <person name="Schmutz J."/>
            <person name="Taga M."/>
            <person name="White G.J."/>
            <person name="Zhou S."/>
            <person name="Schwartz D.C."/>
            <person name="Freitag M."/>
            <person name="Ma L.J."/>
            <person name="Danchin E.G."/>
            <person name="Henrissat B."/>
            <person name="Coutinho P.M."/>
            <person name="Nelson D.R."/>
            <person name="Straney D."/>
            <person name="Napoli C.A."/>
            <person name="Barker B.M."/>
            <person name="Gribskov M."/>
            <person name="Rep M."/>
            <person name="Kroken S."/>
            <person name="Molnar I."/>
            <person name="Rensing C."/>
            <person name="Kennell J.C."/>
            <person name="Zamora J."/>
            <person name="Farman M.L."/>
            <person name="Selker E.U."/>
            <person name="Salamov A."/>
            <person name="Shapiro H."/>
            <person name="Pangilinan J."/>
            <person name="Lindquist E."/>
            <person name="Lamers C."/>
            <person name="Grigoriev I.V."/>
            <person name="Geiser D.M."/>
            <person name="Covert S.F."/>
            <person name="Temporini E."/>
            <person name="Vanetten H.D."/>
        </authorList>
    </citation>
    <scope>NUCLEOTIDE SEQUENCE [LARGE SCALE GENOMIC DNA]</scope>
    <source>
        <strain evidence="12">ATCC MYA-4622 / CBS 123669 / FGSC 9596 / NRRL 45880 / 77-13-4</strain>
    </source>
</reference>
<dbReference type="InterPro" id="IPR008271">
    <property type="entry name" value="Ser/Thr_kinase_AS"/>
</dbReference>
<name>C7ZHC4_FUSV7</name>
<keyword evidence="1" id="KW-0808">Transferase</keyword>
<dbReference type="RefSeq" id="XP_003042371.1">
    <property type="nucleotide sequence ID" value="XM_003042325.1"/>
</dbReference>
<dbReference type="HOGENOM" id="CLU_000288_63_0_1"/>
<comment type="catalytic activity">
    <reaction evidence="8">
        <text>L-threonyl-[protein] + ATP = O-phospho-L-threonyl-[protein] + ADP + H(+)</text>
        <dbReference type="Rhea" id="RHEA:46608"/>
        <dbReference type="Rhea" id="RHEA-COMP:11060"/>
        <dbReference type="Rhea" id="RHEA-COMP:11605"/>
        <dbReference type="ChEBI" id="CHEBI:15378"/>
        <dbReference type="ChEBI" id="CHEBI:30013"/>
        <dbReference type="ChEBI" id="CHEBI:30616"/>
        <dbReference type="ChEBI" id="CHEBI:61977"/>
        <dbReference type="ChEBI" id="CHEBI:456216"/>
        <dbReference type="EC" id="2.7.12.2"/>
    </reaction>
</comment>
<sequence>MEYLPLGDLESFLDNPLPDSEARTITEQVLQGIDFMHGSKVAHRDLKPKNILVQNNGPNWWVKISDFGCSKQSESTSLRTIIGTEPYLAPELQNTLAYTLAVDIWALGAIAFRIATGHLPFPSPIGKRLFRYVAQGGPFPSNELLSTECHDFIVSVMSRSPRDRPAAATALKHAWIASRRGIERA</sequence>
<dbReference type="STRING" id="660122.C7ZHC4"/>
<keyword evidence="2" id="KW-0547">Nucleotide-binding</keyword>
<dbReference type="InterPro" id="IPR011009">
    <property type="entry name" value="Kinase-like_dom_sf"/>
</dbReference>
<dbReference type="SMART" id="SM00220">
    <property type="entry name" value="S_TKc"/>
    <property type="match status" value="1"/>
</dbReference>
<evidence type="ECO:0000256" key="6">
    <source>
        <dbReference type="ARBA" id="ARBA00038999"/>
    </source>
</evidence>
<dbReference type="OrthoDB" id="10252171at2759"/>
<dbReference type="Gene3D" id="1.10.510.10">
    <property type="entry name" value="Transferase(Phosphotransferase) domain 1"/>
    <property type="match status" value="1"/>
</dbReference>
<feature type="domain" description="Protein kinase" evidence="10">
    <location>
        <begin position="1"/>
        <end position="176"/>
    </location>
</feature>
<dbReference type="PROSITE" id="PS00108">
    <property type="entry name" value="PROTEIN_KINASE_ST"/>
    <property type="match status" value="1"/>
</dbReference>
<dbReference type="GeneID" id="9669701"/>
<keyword evidence="12" id="KW-1185">Reference proteome</keyword>
<dbReference type="SUPFAM" id="SSF56112">
    <property type="entry name" value="Protein kinase-like (PK-like)"/>
    <property type="match status" value="1"/>
</dbReference>
<dbReference type="AlphaFoldDB" id="C7ZHC4"/>
<keyword evidence="4" id="KW-0067">ATP-binding</keyword>
<comment type="catalytic activity">
    <reaction evidence="9">
        <text>L-tyrosyl-[protein] + ATP = O-phospho-L-tyrosyl-[protein] + ADP + H(+)</text>
        <dbReference type="Rhea" id="RHEA:10596"/>
        <dbReference type="Rhea" id="RHEA-COMP:10136"/>
        <dbReference type="Rhea" id="RHEA-COMP:20101"/>
        <dbReference type="ChEBI" id="CHEBI:15378"/>
        <dbReference type="ChEBI" id="CHEBI:30616"/>
        <dbReference type="ChEBI" id="CHEBI:46858"/>
        <dbReference type="ChEBI" id="CHEBI:61978"/>
        <dbReference type="ChEBI" id="CHEBI:456216"/>
        <dbReference type="EC" id="2.7.12.2"/>
    </reaction>
</comment>
<evidence type="ECO:0000313" key="11">
    <source>
        <dbReference type="EMBL" id="EEU36658.1"/>
    </source>
</evidence>
<evidence type="ECO:0000256" key="2">
    <source>
        <dbReference type="ARBA" id="ARBA00022741"/>
    </source>
</evidence>
<organism evidence="11 12">
    <name type="scientific">Fusarium vanettenii (strain ATCC MYA-4622 / CBS 123669 / FGSC 9596 / NRRL 45880 / 77-13-4)</name>
    <name type="common">Fusarium solani subsp. pisi</name>
    <dbReference type="NCBI Taxonomy" id="660122"/>
    <lineage>
        <taxon>Eukaryota</taxon>
        <taxon>Fungi</taxon>
        <taxon>Dikarya</taxon>
        <taxon>Ascomycota</taxon>
        <taxon>Pezizomycotina</taxon>
        <taxon>Sordariomycetes</taxon>
        <taxon>Hypocreomycetidae</taxon>
        <taxon>Hypocreales</taxon>
        <taxon>Nectriaceae</taxon>
        <taxon>Fusarium</taxon>
        <taxon>Fusarium solani species complex</taxon>
        <taxon>Fusarium vanettenii</taxon>
    </lineage>
</organism>
<dbReference type="PANTHER" id="PTHR48013:SF9">
    <property type="entry name" value="DUAL SPECIFICITY MITOGEN-ACTIVATED PROTEIN KINASE KINASE 5"/>
    <property type="match status" value="1"/>
</dbReference>
<gene>
    <name evidence="11" type="ORF">NECHADRAFT_51706</name>
</gene>
<protein>
    <recommendedName>
        <fullName evidence="6">mitogen-activated protein kinase kinase</fullName>
        <ecNumber evidence="6">2.7.12.2</ecNumber>
    </recommendedName>
</protein>
<dbReference type="EMBL" id="GG698927">
    <property type="protein sequence ID" value="EEU36658.1"/>
    <property type="molecule type" value="Genomic_DNA"/>
</dbReference>